<dbReference type="Gene3D" id="3.30.420.340">
    <property type="entry name" value="UvrC, RNAse H endonuclease domain"/>
    <property type="match status" value="1"/>
</dbReference>
<dbReference type="PANTHER" id="PTHR30562:SF1">
    <property type="entry name" value="UVRABC SYSTEM PROTEIN C"/>
    <property type="match status" value="1"/>
</dbReference>
<dbReference type="Gene3D" id="1.10.150.20">
    <property type="entry name" value="5' to 3' exonuclease, C-terminal subdomain"/>
    <property type="match status" value="1"/>
</dbReference>
<dbReference type="PANTHER" id="PTHR30562">
    <property type="entry name" value="UVRC/OXIDOREDUCTASE"/>
    <property type="match status" value="1"/>
</dbReference>
<protein>
    <submittedName>
        <fullName evidence="2">UvrABC system protein C</fullName>
    </submittedName>
</protein>
<organism evidence="2">
    <name type="scientific">bioreactor metagenome</name>
    <dbReference type="NCBI Taxonomy" id="1076179"/>
    <lineage>
        <taxon>unclassified sequences</taxon>
        <taxon>metagenomes</taxon>
        <taxon>ecological metagenomes</taxon>
    </lineage>
</organism>
<reference evidence="2" key="1">
    <citation type="submission" date="2019-08" db="EMBL/GenBank/DDBJ databases">
        <authorList>
            <person name="Kucharzyk K."/>
            <person name="Murdoch R.W."/>
            <person name="Higgins S."/>
            <person name="Loffler F."/>
        </authorList>
    </citation>
    <scope>NUCLEOTIDE SEQUENCE</scope>
</reference>
<dbReference type="AlphaFoldDB" id="A0A645BZG5"/>
<dbReference type="Pfam" id="PF14520">
    <property type="entry name" value="HHH_5"/>
    <property type="match status" value="1"/>
</dbReference>
<dbReference type="SUPFAM" id="SSF47781">
    <property type="entry name" value="RuvA domain 2-like"/>
    <property type="match status" value="1"/>
</dbReference>
<dbReference type="Pfam" id="PF08459">
    <property type="entry name" value="UvrC_RNaseH_dom"/>
    <property type="match status" value="1"/>
</dbReference>
<dbReference type="InterPro" id="IPR001162">
    <property type="entry name" value="UvrC_RNase_H_dom"/>
</dbReference>
<dbReference type="InterPro" id="IPR038476">
    <property type="entry name" value="UvrC_RNase_H_dom_sf"/>
</dbReference>
<evidence type="ECO:0000313" key="2">
    <source>
        <dbReference type="EMBL" id="MPM70742.1"/>
    </source>
</evidence>
<evidence type="ECO:0000259" key="1">
    <source>
        <dbReference type="PROSITE" id="PS50165"/>
    </source>
</evidence>
<dbReference type="GO" id="GO:0006974">
    <property type="term" value="P:DNA damage response"/>
    <property type="evidence" value="ECO:0007669"/>
    <property type="project" value="TreeGrafter"/>
</dbReference>
<proteinExistence type="predicted"/>
<dbReference type="GO" id="GO:0009381">
    <property type="term" value="F:excinuclease ABC activity"/>
    <property type="evidence" value="ECO:0007669"/>
    <property type="project" value="InterPro"/>
</dbReference>
<dbReference type="GO" id="GO:0009380">
    <property type="term" value="C:excinuclease repair complex"/>
    <property type="evidence" value="ECO:0007669"/>
    <property type="project" value="TreeGrafter"/>
</dbReference>
<dbReference type="EMBL" id="VSSQ01023658">
    <property type="protein sequence ID" value="MPM70742.1"/>
    <property type="molecule type" value="Genomic_DNA"/>
</dbReference>
<dbReference type="PROSITE" id="PS50165">
    <property type="entry name" value="UVRC"/>
    <property type="match status" value="1"/>
</dbReference>
<name>A0A645BZG5_9ZZZZ</name>
<dbReference type="InterPro" id="IPR010994">
    <property type="entry name" value="RuvA_2-like"/>
</dbReference>
<dbReference type="InterPro" id="IPR050066">
    <property type="entry name" value="UvrABC_protein_C"/>
</dbReference>
<feature type="domain" description="UvrC family homology region profile" evidence="1">
    <location>
        <begin position="1"/>
        <end position="72"/>
    </location>
</feature>
<accession>A0A645BZG5</accession>
<sequence length="207" mass="23208">MVVFTDGQPDKSAYRRFRIRADAGGNDLIAMREALTRRFQKAEENEAGFLPLPDLLVMDGGPAQLQVALEVLESFSLDFIPTIGLAELSETIYIPGEETPIQLPRNSAPQHLIERLRDEAHRFAISYHRNIHNRNALYSVLDSIPGVGDKRKRALFDAFLTIEAIKAASQEELAAVPLIDSRTAESVYQYFHKESPVDSESPVEETK</sequence>
<comment type="caution">
    <text evidence="2">The sequence shown here is derived from an EMBL/GenBank/DDBJ whole genome shotgun (WGS) entry which is preliminary data.</text>
</comment>
<gene>
    <name evidence="2" type="primary">uvrC_37</name>
    <name evidence="2" type="ORF">SDC9_117702</name>
</gene>